<name>A0A3B1DS04_9ZZZZ</name>
<evidence type="ECO:0000256" key="1">
    <source>
        <dbReference type="SAM" id="Phobius"/>
    </source>
</evidence>
<sequence length="53" mass="6329">MGEKATIPFTLYFTDIPLLMTEIWLVVIREKFFFMETLLLNTLIGILMYKIKK</sequence>
<accession>A0A3B1DS04</accession>
<keyword evidence="1" id="KW-0472">Membrane</keyword>
<keyword evidence="1" id="KW-0812">Transmembrane</keyword>
<reference evidence="2" key="1">
    <citation type="submission" date="2018-06" db="EMBL/GenBank/DDBJ databases">
        <authorList>
            <person name="Zhirakovskaya E."/>
        </authorList>
    </citation>
    <scope>NUCLEOTIDE SEQUENCE</scope>
</reference>
<keyword evidence="1" id="KW-1133">Transmembrane helix</keyword>
<evidence type="ECO:0000313" key="2">
    <source>
        <dbReference type="EMBL" id="VAX38934.1"/>
    </source>
</evidence>
<organism evidence="2">
    <name type="scientific">hydrothermal vent metagenome</name>
    <dbReference type="NCBI Taxonomy" id="652676"/>
    <lineage>
        <taxon>unclassified sequences</taxon>
        <taxon>metagenomes</taxon>
        <taxon>ecological metagenomes</taxon>
    </lineage>
</organism>
<proteinExistence type="predicted"/>
<dbReference type="EMBL" id="UOGL01000278">
    <property type="protein sequence ID" value="VAX38934.1"/>
    <property type="molecule type" value="Genomic_DNA"/>
</dbReference>
<feature type="transmembrane region" description="Helical" evidence="1">
    <location>
        <begin position="7"/>
        <end position="26"/>
    </location>
</feature>
<protein>
    <submittedName>
        <fullName evidence="2">Uncharacterized protein</fullName>
    </submittedName>
</protein>
<dbReference type="AlphaFoldDB" id="A0A3B1DS04"/>
<gene>
    <name evidence="2" type="ORF">MNBD_PLANCTO02-751</name>
</gene>
<feature type="transmembrane region" description="Helical" evidence="1">
    <location>
        <begin position="32"/>
        <end position="49"/>
    </location>
</feature>